<reference evidence="2" key="1">
    <citation type="journal article" date="2020" name="bioRxiv">
        <title>Chromosome-level reference genome of the European wasp spider Argiope bruennichi: a resource for studies on range expansion and evolutionary adaptation.</title>
        <authorList>
            <person name="Sheffer M.M."/>
            <person name="Hoppe A."/>
            <person name="Krehenwinkel H."/>
            <person name="Uhl G."/>
            <person name="Kuss A.W."/>
            <person name="Jensen L."/>
            <person name="Jensen C."/>
            <person name="Gillespie R.G."/>
            <person name="Hoff K.J."/>
            <person name="Prost S."/>
        </authorList>
    </citation>
    <scope>NUCLEOTIDE SEQUENCE</scope>
</reference>
<comment type="caution">
    <text evidence="2">The sequence shown here is derived from an EMBL/GenBank/DDBJ whole genome shotgun (WGS) entry which is preliminary data.</text>
</comment>
<accession>A0A8T0E8V7</accession>
<name>A0A8T0E8V7_ARGBR</name>
<evidence type="ECO:0000256" key="1">
    <source>
        <dbReference type="SAM" id="MobiDB-lite"/>
    </source>
</evidence>
<evidence type="ECO:0000313" key="2">
    <source>
        <dbReference type="EMBL" id="KAF8767914.1"/>
    </source>
</evidence>
<protein>
    <submittedName>
        <fullName evidence="2">Uncharacterized protein</fullName>
    </submittedName>
</protein>
<feature type="compositionally biased region" description="Basic and acidic residues" evidence="1">
    <location>
        <begin position="14"/>
        <end position="23"/>
    </location>
</feature>
<dbReference type="EMBL" id="JABXBU010002230">
    <property type="protein sequence ID" value="KAF8767914.1"/>
    <property type="molecule type" value="Genomic_DNA"/>
</dbReference>
<dbReference type="AlphaFoldDB" id="A0A8T0E8V7"/>
<feature type="region of interest" description="Disordered" evidence="1">
    <location>
        <begin position="14"/>
        <end position="48"/>
    </location>
</feature>
<organism evidence="2 3">
    <name type="scientific">Argiope bruennichi</name>
    <name type="common">Wasp spider</name>
    <name type="synonym">Aranea bruennichi</name>
    <dbReference type="NCBI Taxonomy" id="94029"/>
    <lineage>
        <taxon>Eukaryota</taxon>
        <taxon>Metazoa</taxon>
        <taxon>Ecdysozoa</taxon>
        <taxon>Arthropoda</taxon>
        <taxon>Chelicerata</taxon>
        <taxon>Arachnida</taxon>
        <taxon>Araneae</taxon>
        <taxon>Araneomorphae</taxon>
        <taxon>Entelegynae</taxon>
        <taxon>Araneoidea</taxon>
        <taxon>Araneidae</taxon>
        <taxon>Argiope</taxon>
    </lineage>
</organism>
<reference evidence="2" key="2">
    <citation type="submission" date="2020-06" db="EMBL/GenBank/DDBJ databases">
        <authorList>
            <person name="Sheffer M."/>
        </authorList>
    </citation>
    <scope>NUCLEOTIDE SEQUENCE</scope>
</reference>
<proteinExistence type="predicted"/>
<dbReference type="Proteomes" id="UP000807504">
    <property type="component" value="Unassembled WGS sequence"/>
</dbReference>
<evidence type="ECO:0000313" key="3">
    <source>
        <dbReference type="Proteomes" id="UP000807504"/>
    </source>
</evidence>
<sequence>MGEYFLRPSRRIADSGQCEKEKSINMSSCADSGKGESTPGDNDKTETETKAEYQMLSHKKNTPIFIRLTV</sequence>
<gene>
    <name evidence="2" type="ORF">HNY73_020788</name>
</gene>
<keyword evidence="3" id="KW-1185">Reference proteome</keyword>